<keyword evidence="2" id="KW-1185">Reference proteome</keyword>
<dbReference type="EMBL" id="BAABAT010000090">
    <property type="protein sequence ID" value="GAA4264038.1"/>
    <property type="molecule type" value="Genomic_DNA"/>
</dbReference>
<comment type="caution">
    <text evidence="1">The sequence shown here is derived from an EMBL/GenBank/DDBJ whole genome shotgun (WGS) entry which is preliminary data.</text>
</comment>
<evidence type="ECO:0000313" key="1">
    <source>
        <dbReference type="EMBL" id="GAA4264038.1"/>
    </source>
</evidence>
<gene>
    <name evidence="1" type="ORF">GCM10022255_114010</name>
</gene>
<name>A0ABP8DVH4_9ACTN</name>
<evidence type="ECO:0000313" key="2">
    <source>
        <dbReference type="Proteomes" id="UP001500620"/>
    </source>
</evidence>
<dbReference type="Proteomes" id="UP001500620">
    <property type="component" value="Unassembled WGS sequence"/>
</dbReference>
<proteinExistence type="predicted"/>
<organism evidence="1 2">
    <name type="scientific">Dactylosporangium darangshiense</name>
    <dbReference type="NCBI Taxonomy" id="579108"/>
    <lineage>
        <taxon>Bacteria</taxon>
        <taxon>Bacillati</taxon>
        <taxon>Actinomycetota</taxon>
        <taxon>Actinomycetes</taxon>
        <taxon>Micromonosporales</taxon>
        <taxon>Micromonosporaceae</taxon>
        <taxon>Dactylosporangium</taxon>
    </lineage>
</organism>
<accession>A0ABP8DVH4</accession>
<protein>
    <submittedName>
        <fullName evidence="1">Uncharacterized protein</fullName>
    </submittedName>
</protein>
<sequence length="93" mass="9376">MSGLAEFVGPAATAGWAAPTECATLVAAMLGTVAVLAWATVVAPAPPNSAAPTARAPINILRLVMSMSLASLSREGIRGRCAPDLISRFDPGT</sequence>
<reference evidence="2" key="1">
    <citation type="journal article" date="2019" name="Int. J. Syst. Evol. Microbiol.">
        <title>The Global Catalogue of Microorganisms (GCM) 10K type strain sequencing project: providing services to taxonomists for standard genome sequencing and annotation.</title>
        <authorList>
            <consortium name="The Broad Institute Genomics Platform"/>
            <consortium name="The Broad Institute Genome Sequencing Center for Infectious Disease"/>
            <person name="Wu L."/>
            <person name="Ma J."/>
        </authorList>
    </citation>
    <scope>NUCLEOTIDE SEQUENCE [LARGE SCALE GENOMIC DNA]</scope>
    <source>
        <strain evidence="2">JCM 17441</strain>
    </source>
</reference>